<comment type="similarity">
    <text evidence="1">Belongs to the AHA1 family.</text>
</comment>
<dbReference type="Proteomes" id="UP000587527">
    <property type="component" value="Unassembled WGS sequence"/>
</dbReference>
<dbReference type="InterPro" id="IPR013538">
    <property type="entry name" value="ASHA1/2-like_C"/>
</dbReference>
<dbReference type="Pfam" id="PF08327">
    <property type="entry name" value="AHSA1"/>
    <property type="match status" value="1"/>
</dbReference>
<dbReference type="RefSeq" id="WP_184835575.1">
    <property type="nucleotide sequence ID" value="NZ_JACHMN010000002.1"/>
</dbReference>
<feature type="domain" description="Activator of Hsp90 ATPase homologue 1/2-like C-terminal" evidence="2">
    <location>
        <begin position="20"/>
        <end position="156"/>
    </location>
</feature>
<dbReference type="Gene3D" id="3.30.530.20">
    <property type="match status" value="1"/>
</dbReference>
<organism evidence="3 4">
    <name type="scientific">Allocatelliglobosispora scoriae</name>
    <dbReference type="NCBI Taxonomy" id="643052"/>
    <lineage>
        <taxon>Bacteria</taxon>
        <taxon>Bacillati</taxon>
        <taxon>Actinomycetota</taxon>
        <taxon>Actinomycetes</taxon>
        <taxon>Micromonosporales</taxon>
        <taxon>Micromonosporaceae</taxon>
        <taxon>Allocatelliglobosispora</taxon>
    </lineage>
</organism>
<dbReference type="InterPro" id="IPR023393">
    <property type="entry name" value="START-like_dom_sf"/>
</dbReference>
<evidence type="ECO:0000313" key="3">
    <source>
        <dbReference type="EMBL" id="MBB5869145.1"/>
    </source>
</evidence>
<protein>
    <submittedName>
        <fullName evidence="3">Uncharacterized protein YndB with AHSA1/START domain</fullName>
    </submittedName>
</protein>
<name>A0A841BN96_9ACTN</name>
<gene>
    <name evidence="3" type="ORF">F4553_002524</name>
</gene>
<comment type="caution">
    <text evidence="3">The sequence shown here is derived from an EMBL/GenBank/DDBJ whole genome shotgun (WGS) entry which is preliminary data.</text>
</comment>
<keyword evidence="4" id="KW-1185">Reference proteome</keyword>
<accession>A0A841BN96</accession>
<dbReference type="SUPFAM" id="SSF55961">
    <property type="entry name" value="Bet v1-like"/>
    <property type="match status" value="1"/>
</dbReference>
<evidence type="ECO:0000259" key="2">
    <source>
        <dbReference type="Pfam" id="PF08327"/>
    </source>
</evidence>
<proteinExistence type="inferred from homology"/>
<reference evidence="3 4" key="1">
    <citation type="submission" date="2020-08" db="EMBL/GenBank/DDBJ databases">
        <title>Sequencing the genomes of 1000 actinobacteria strains.</title>
        <authorList>
            <person name="Klenk H.-P."/>
        </authorList>
    </citation>
    <scope>NUCLEOTIDE SEQUENCE [LARGE SCALE GENOMIC DNA]</scope>
    <source>
        <strain evidence="3 4">DSM 45362</strain>
    </source>
</reference>
<sequence>MNAATTTITQVNEVYIRAGAQAIWDAITQPDWTERYGYACRSDYDLRPGGAFRSDAGPEMQAMGMPEHVVDGEVIEADPPHKLVQTWRFLWSDEIKAEGPKRLTYKITETAPGVCKLTITHELDNAPLTEEMVTGRIPNAGGGWVYVLSDLKSLLETGRPLAGQ</sequence>
<dbReference type="AlphaFoldDB" id="A0A841BN96"/>
<dbReference type="EMBL" id="JACHMN010000002">
    <property type="protein sequence ID" value="MBB5869145.1"/>
    <property type="molecule type" value="Genomic_DNA"/>
</dbReference>
<evidence type="ECO:0000256" key="1">
    <source>
        <dbReference type="ARBA" id="ARBA00006817"/>
    </source>
</evidence>
<evidence type="ECO:0000313" key="4">
    <source>
        <dbReference type="Proteomes" id="UP000587527"/>
    </source>
</evidence>